<sequence length="129" mass="13620">MRTVARSFVIMIGGLRRPCVDFDQPSAATCAEMASLLAIAAGAGHGAGGPGPIGATFVSAGRRRLESTSARNRSSPLPDSPLSRDARHSESRLLFRPPQHLARSCNARRPATAFPRAPLHRAPPQCATP</sequence>
<keyword evidence="3" id="KW-1185">Reference proteome</keyword>
<dbReference type="EMBL" id="LOWA01000049">
    <property type="protein sequence ID" value="KVE24881.1"/>
    <property type="molecule type" value="Genomic_DNA"/>
</dbReference>
<gene>
    <name evidence="2" type="ORF">WS67_20245</name>
</gene>
<evidence type="ECO:0000256" key="1">
    <source>
        <dbReference type="SAM" id="MobiDB-lite"/>
    </source>
</evidence>
<proteinExistence type="predicted"/>
<feature type="compositionally biased region" description="Basic and acidic residues" evidence="1">
    <location>
        <begin position="82"/>
        <end position="93"/>
    </location>
</feature>
<accession>A0A103DY62</accession>
<dbReference type="Proteomes" id="UP000062788">
    <property type="component" value="Unassembled WGS sequence"/>
</dbReference>
<evidence type="ECO:0000313" key="3">
    <source>
        <dbReference type="Proteomes" id="UP000062788"/>
    </source>
</evidence>
<name>A0A103DY62_9BURK</name>
<reference evidence="2 3" key="1">
    <citation type="submission" date="2015-11" db="EMBL/GenBank/DDBJ databases">
        <title>Expanding the genomic diversity of Burkholderia species for the development of highly accurate diagnostics.</title>
        <authorList>
            <person name="Sahl J."/>
            <person name="Keim P."/>
            <person name="Wagner D."/>
        </authorList>
    </citation>
    <scope>NUCLEOTIDE SEQUENCE [LARGE SCALE GENOMIC DNA]</scope>
    <source>
        <strain evidence="2 3">TSV85</strain>
    </source>
</reference>
<dbReference type="AlphaFoldDB" id="A0A103DY62"/>
<feature type="compositionally biased region" description="Low complexity" evidence="1">
    <location>
        <begin position="107"/>
        <end position="117"/>
    </location>
</feature>
<organism evidence="2 3">
    <name type="scientific">Burkholderia singularis</name>
    <dbReference type="NCBI Taxonomy" id="1503053"/>
    <lineage>
        <taxon>Bacteria</taxon>
        <taxon>Pseudomonadati</taxon>
        <taxon>Pseudomonadota</taxon>
        <taxon>Betaproteobacteria</taxon>
        <taxon>Burkholderiales</taxon>
        <taxon>Burkholderiaceae</taxon>
        <taxon>Burkholderia</taxon>
        <taxon>pseudomallei group</taxon>
    </lineage>
</organism>
<evidence type="ECO:0000313" key="2">
    <source>
        <dbReference type="EMBL" id="KVE24881.1"/>
    </source>
</evidence>
<comment type="caution">
    <text evidence="2">The sequence shown here is derived from an EMBL/GenBank/DDBJ whole genome shotgun (WGS) entry which is preliminary data.</text>
</comment>
<protein>
    <submittedName>
        <fullName evidence="2">Uncharacterized protein</fullName>
    </submittedName>
</protein>
<feature type="region of interest" description="Disordered" evidence="1">
    <location>
        <begin position="50"/>
        <end position="129"/>
    </location>
</feature>